<organism evidence="1 2">
    <name type="scientific">Candidatus Viridilinea halotolerans</name>
    <dbReference type="NCBI Taxonomy" id="2491704"/>
    <lineage>
        <taxon>Bacteria</taxon>
        <taxon>Bacillati</taxon>
        <taxon>Chloroflexota</taxon>
        <taxon>Chloroflexia</taxon>
        <taxon>Chloroflexales</taxon>
        <taxon>Chloroflexineae</taxon>
        <taxon>Oscillochloridaceae</taxon>
        <taxon>Candidatus Viridilinea</taxon>
    </lineage>
</organism>
<protein>
    <submittedName>
        <fullName evidence="1">Uncharacterized protein</fullName>
    </submittedName>
</protein>
<dbReference type="EMBL" id="RSAS01000501">
    <property type="protein sequence ID" value="RRR70710.1"/>
    <property type="molecule type" value="Genomic_DNA"/>
</dbReference>
<reference evidence="1 2" key="1">
    <citation type="submission" date="2018-12" db="EMBL/GenBank/DDBJ databases">
        <title>Genome Sequence of Candidatus Viridilinea halotolerans isolated from saline sulfide-rich spring.</title>
        <authorList>
            <person name="Grouzdev D.S."/>
            <person name="Burganskaya E.I."/>
            <person name="Krutkina M.S."/>
            <person name="Sukhacheva M.V."/>
            <person name="Gorlenko V.M."/>
        </authorList>
    </citation>
    <scope>NUCLEOTIDE SEQUENCE [LARGE SCALE GENOMIC DNA]</scope>
    <source>
        <strain evidence="1">Chok-6</strain>
    </source>
</reference>
<accession>A0A426TXZ0</accession>
<evidence type="ECO:0000313" key="1">
    <source>
        <dbReference type="EMBL" id="RRR70710.1"/>
    </source>
</evidence>
<gene>
    <name evidence="1" type="ORF">EI684_12785</name>
</gene>
<evidence type="ECO:0000313" key="2">
    <source>
        <dbReference type="Proteomes" id="UP000280307"/>
    </source>
</evidence>
<comment type="caution">
    <text evidence="1">The sequence shown here is derived from an EMBL/GenBank/DDBJ whole genome shotgun (WGS) entry which is preliminary data.</text>
</comment>
<sequence length="176" mass="20476">MSTLDLLLELGGKLADLTNTLTQRRLSKEEQQLVQFSAEYKDLMNVYGDVQRIIQFYNVSLANCNMQNLHNICDHYTCKRAEEHIRNLHYQNIVKEDLGEIRFISISLTKDNKEIIRFFGTEVHTGTKVEVYTQETWHIFCNDGSSKSEYPLNRYILALSDSGWKVTDSQVFTRVS</sequence>
<dbReference type="AlphaFoldDB" id="A0A426TXZ0"/>
<name>A0A426TXZ0_9CHLR</name>
<proteinExistence type="predicted"/>
<dbReference type="Proteomes" id="UP000280307">
    <property type="component" value="Unassembled WGS sequence"/>
</dbReference>